<accession>A0AAV1MXX1</accession>
<evidence type="ECO:0000259" key="2">
    <source>
        <dbReference type="Pfam" id="PF21633"/>
    </source>
</evidence>
<dbReference type="Pfam" id="PF21633">
    <property type="entry name" value="MOV-10_Ig-like"/>
    <property type="match status" value="1"/>
</dbReference>
<keyword evidence="3" id="KW-0067">ATP-binding</keyword>
<dbReference type="Pfam" id="PF21632">
    <property type="entry name" value="MOV-10_N"/>
    <property type="match status" value="1"/>
</dbReference>
<sequence length="235" mass="27644">MVQMSLYLRCRVGLEFFEFLNESDRAFITDRDELKDIYNDEFKNKEAREPNFGSVLYALKHANKTTRGDTIHFSPKVIFQYLDQWALFRDHQPGWIQNGEARPMLEEAVSRVRARRKLANILINRLKTDRAQLIADKHGVSIKSDHQFEDGNISFRTDSANEYVVNLTVKNTGTKPVYFTYYTPLRWLRHFFLNDENHVTRTNPLTLKPGDGYKIQVRFHCSLLGFDISKNRHLI</sequence>
<proteinExistence type="predicted"/>
<dbReference type="EMBL" id="CAWUFR010000006">
    <property type="protein sequence ID" value="CAK6951505.1"/>
    <property type="molecule type" value="Genomic_DNA"/>
</dbReference>
<feature type="domain" description="Helicase MOV-10 Ig-like" evidence="2">
    <location>
        <begin position="130"/>
        <end position="226"/>
    </location>
</feature>
<name>A0AAV1MXX1_SCOSC</name>
<gene>
    <name evidence="3" type="ORF">FSCOSCO3_A023548</name>
</gene>
<reference evidence="3 4" key="1">
    <citation type="submission" date="2024-01" db="EMBL/GenBank/DDBJ databases">
        <authorList>
            <person name="Alioto T."/>
            <person name="Alioto T."/>
            <person name="Gomez Garrido J."/>
        </authorList>
    </citation>
    <scope>NUCLEOTIDE SEQUENCE [LARGE SCALE GENOMIC DNA]</scope>
</reference>
<keyword evidence="4" id="KW-1185">Reference proteome</keyword>
<evidence type="ECO:0000259" key="1">
    <source>
        <dbReference type="Pfam" id="PF21632"/>
    </source>
</evidence>
<dbReference type="AlphaFoldDB" id="A0AAV1MXX1"/>
<keyword evidence="3" id="KW-0378">Hydrolase</keyword>
<protein>
    <submittedName>
        <fullName evidence="3">Helicase mov-10-B.1</fullName>
    </submittedName>
</protein>
<keyword evidence="3" id="KW-0347">Helicase</keyword>
<dbReference type="Proteomes" id="UP001314229">
    <property type="component" value="Unassembled WGS sequence"/>
</dbReference>
<keyword evidence="3" id="KW-0547">Nucleotide-binding</keyword>
<comment type="caution">
    <text evidence="3">The sequence shown here is derived from an EMBL/GenBank/DDBJ whole genome shotgun (WGS) entry which is preliminary data.</text>
</comment>
<evidence type="ECO:0000313" key="3">
    <source>
        <dbReference type="EMBL" id="CAK6951505.1"/>
    </source>
</evidence>
<dbReference type="GO" id="GO:0004386">
    <property type="term" value="F:helicase activity"/>
    <property type="evidence" value="ECO:0007669"/>
    <property type="project" value="UniProtKB-KW"/>
</dbReference>
<organism evidence="3 4">
    <name type="scientific">Scomber scombrus</name>
    <name type="common">Atlantic mackerel</name>
    <name type="synonym">Scomber vernalis</name>
    <dbReference type="NCBI Taxonomy" id="13677"/>
    <lineage>
        <taxon>Eukaryota</taxon>
        <taxon>Metazoa</taxon>
        <taxon>Chordata</taxon>
        <taxon>Craniata</taxon>
        <taxon>Vertebrata</taxon>
        <taxon>Euteleostomi</taxon>
        <taxon>Actinopterygii</taxon>
        <taxon>Neopterygii</taxon>
        <taxon>Teleostei</taxon>
        <taxon>Neoteleostei</taxon>
        <taxon>Acanthomorphata</taxon>
        <taxon>Pelagiaria</taxon>
        <taxon>Scombriformes</taxon>
        <taxon>Scombridae</taxon>
        <taxon>Scomber</taxon>
    </lineage>
</organism>
<feature type="domain" description="Helicase MOV-10 N-terminal" evidence="1">
    <location>
        <begin position="11"/>
        <end position="73"/>
    </location>
</feature>
<evidence type="ECO:0000313" key="4">
    <source>
        <dbReference type="Proteomes" id="UP001314229"/>
    </source>
</evidence>
<dbReference type="InterPro" id="IPR049075">
    <property type="entry name" value="MOV-10_N"/>
</dbReference>
<dbReference type="InterPro" id="IPR049077">
    <property type="entry name" value="MOV-10_Ig-like"/>
</dbReference>